<evidence type="ECO:0000256" key="8">
    <source>
        <dbReference type="ARBA" id="ARBA00023027"/>
    </source>
</evidence>
<dbReference type="PANTHER" id="PTHR13789:SF309">
    <property type="entry name" value="PUTATIVE (AFU_ORTHOLOGUE AFUA_6G14510)-RELATED"/>
    <property type="match status" value="1"/>
</dbReference>
<comment type="catalytic activity">
    <reaction evidence="10">
        <text>6-hydroxynicotinate + NADH + O2 + 2 H(+) = 2,5-dihydroxypyridine + CO2 + NAD(+) + H2O</text>
        <dbReference type="Rhea" id="RHEA:27333"/>
        <dbReference type="ChEBI" id="CHEBI:15377"/>
        <dbReference type="ChEBI" id="CHEBI:15378"/>
        <dbReference type="ChEBI" id="CHEBI:15379"/>
        <dbReference type="ChEBI" id="CHEBI:16364"/>
        <dbReference type="ChEBI" id="CHEBI:16526"/>
        <dbReference type="ChEBI" id="CHEBI:57540"/>
        <dbReference type="ChEBI" id="CHEBI:57664"/>
        <dbReference type="ChEBI" id="CHEBI:57945"/>
        <dbReference type="EC" id="1.14.13.114"/>
    </reaction>
</comment>
<dbReference type="Pfam" id="PF01494">
    <property type="entry name" value="FAD_binding_3"/>
    <property type="match status" value="1"/>
</dbReference>
<keyword evidence="7" id="KW-0560">Oxidoreductase</keyword>
<protein>
    <recommendedName>
        <fullName evidence="13">6-hydroxynicotinate 3-monooxygenase</fullName>
        <ecNumber evidence="12">1.14.13.114</ecNumber>
    </recommendedName>
</protein>
<dbReference type="GO" id="GO:0043731">
    <property type="term" value="F:6-hydroxynicotinate 3-monooxygenase activity"/>
    <property type="evidence" value="ECO:0007669"/>
    <property type="project" value="UniProtKB-EC"/>
</dbReference>
<evidence type="ECO:0000256" key="13">
    <source>
        <dbReference type="ARBA" id="ARBA00070529"/>
    </source>
</evidence>
<evidence type="ECO:0000313" key="15">
    <source>
        <dbReference type="EMBL" id="RCW68556.1"/>
    </source>
</evidence>
<organism evidence="15 16">
    <name type="scientific">Pseudorhodoferax soli</name>
    <dbReference type="NCBI Taxonomy" id="545864"/>
    <lineage>
        <taxon>Bacteria</taxon>
        <taxon>Pseudomonadati</taxon>
        <taxon>Pseudomonadota</taxon>
        <taxon>Betaproteobacteria</taxon>
        <taxon>Burkholderiales</taxon>
        <taxon>Comamonadaceae</taxon>
    </lineage>
</organism>
<dbReference type="InterPro" id="IPR036188">
    <property type="entry name" value="FAD/NAD-bd_sf"/>
</dbReference>
<dbReference type="OrthoDB" id="9782160at2"/>
<name>A0A368XN04_9BURK</name>
<evidence type="ECO:0000256" key="11">
    <source>
        <dbReference type="ARBA" id="ARBA00061525"/>
    </source>
</evidence>
<keyword evidence="4" id="KW-0732">Signal</keyword>
<gene>
    <name evidence="15" type="ORF">DES41_10777</name>
</gene>
<comment type="caution">
    <text evidence="15">The sequence shown here is derived from an EMBL/GenBank/DDBJ whole genome shotgun (WGS) entry which is preliminary data.</text>
</comment>
<dbReference type="InterPro" id="IPR050493">
    <property type="entry name" value="FAD-dep_Monooxygenase_BioMet"/>
</dbReference>
<feature type="domain" description="FAD-binding" evidence="14">
    <location>
        <begin position="7"/>
        <end position="348"/>
    </location>
</feature>
<evidence type="ECO:0000256" key="5">
    <source>
        <dbReference type="ARBA" id="ARBA00022797"/>
    </source>
</evidence>
<dbReference type="EMBL" id="QPJK01000007">
    <property type="protein sequence ID" value="RCW68556.1"/>
    <property type="molecule type" value="Genomic_DNA"/>
</dbReference>
<evidence type="ECO:0000256" key="12">
    <source>
        <dbReference type="ARBA" id="ARBA00067040"/>
    </source>
</evidence>
<evidence type="ECO:0000259" key="14">
    <source>
        <dbReference type="Pfam" id="PF01494"/>
    </source>
</evidence>
<keyword evidence="6" id="KW-0274">FAD</keyword>
<dbReference type="Proteomes" id="UP000252884">
    <property type="component" value="Unassembled WGS sequence"/>
</dbReference>
<comment type="similarity">
    <text evidence="11">Belongs to the 6-hydroxynicotinate 3-monooxygenase family.</text>
</comment>
<keyword evidence="5" id="KW-0058">Aromatic hydrocarbons catabolism</keyword>
<dbReference type="GO" id="GO:1901848">
    <property type="term" value="P:nicotinate catabolic process"/>
    <property type="evidence" value="ECO:0007669"/>
    <property type="project" value="UniProtKB-ARBA"/>
</dbReference>
<evidence type="ECO:0000256" key="2">
    <source>
        <dbReference type="ARBA" id="ARBA00011245"/>
    </source>
</evidence>
<keyword evidence="8" id="KW-0520">NAD</keyword>
<keyword evidence="16" id="KW-1185">Reference proteome</keyword>
<dbReference type="FunFam" id="3.50.50.60:FF:000223">
    <property type="entry name" value="6-hydroxynicotinate 3-monooxygenase"/>
    <property type="match status" value="1"/>
</dbReference>
<accession>A0A368XN04</accession>
<comment type="cofactor">
    <cofactor evidence="1">
        <name>FAD</name>
        <dbReference type="ChEBI" id="CHEBI:57692"/>
    </cofactor>
</comment>
<dbReference type="AlphaFoldDB" id="A0A368XN04"/>
<evidence type="ECO:0000256" key="6">
    <source>
        <dbReference type="ARBA" id="ARBA00022827"/>
    </source>
</evidence>
<keyword evidence="3" id="KW-0285">Flavoprotein</keyword>
<dbReference type="SUPFAM" id="SSF54373">
    <property type="entry name" value="FAD-linked reductases, C-terminal domain"/>
    <property type="match status" value="1"/>
</dbReference>
<evidence type="ECO:0000256" key="7">
    <source>
        <dbReference type="ARBA" id="ARBA00023002"/>
    </source>
</evidence>
<keyword evidence="9 15" id="KW-0503">Monooxygenase</keyword>
<dbReference type="GO" id="GO:0071949">
    <property type="term" value="F:FAD binding"/>
    <property type="evidence" value="ECO:0007669"/>
    <property type="project" value="InterPro"/>
</dbReference>
<reference evidence="15 16" key="1">
    <citation type="submission" date="2018-07" db="EMBL/GenBank/DDBJ databases">
        <title>Genomic Encyclopedia of Type Strains, Phase IV (KMG-IV): sequencing the most valuable type-strain genomes for metagenomic binning, comparative biology and taxonomic classification.</title>
        <authorList>
            <person name="Goeker M."/>
        </authorList>
    </citation>
    <scope>NUCLEOTIDE SEQUENCE [LARGE SCALE GENOMIC DNA]</scope>
    <source>
        <strain evidence="15 16">DSM 21634</strain>
    </source>
</reference>
<evidence type="ECO:0000256" key="9">
    <source>
        <dbReference type="ARBA" id="ARBA00023033"/>
    </source>
</evidence>
<sequence length="384" mass="42854">MSKSPRIAVIGAGLGGATAAALMAQNNMNVRVYEQAPSFSRLGAGIHVGPNAMKVMRRIGIEDVMNQQGSHPDFWYSRHWETGDILAKIPLGNFAVKEYGASYLTVHRGDFHELLMRALPPSAVAFGKELVKLEDRGDVVDLNFSDGTTEQADIVVGADGVNSRVREKLLGPEPPKYAGYLAHRAVFPTPQVKAGMLGFDACVKWWSEDQHMMTYFVSGKQDEIYYVTGVPAVEWDLNDRWLASSREEMREVFRGWHPTVQALVENTREVTKWSLLERDPLPLWSEGRMVLLGDACHPMKPHMAQGACMAIEDAAMLVRCLQEVGAEDHTLAFDLYEANRATRASRVQKVSHDNTWLRTQEDPAWCLGYDVFNVPLVEPALQKA</sequence>
<evidence type="ECO:0000256" key="10">
    <source>
        <dbReference type="ARBA" id="ARBA00051569"/>
    </source>
</evidence>
<dbReference type="InterPro" id="IPR002938">
    <property type="entry name" value="FAD-bd"/>
</dbReference>
<evidence type="ECO:0000256" key="1">
    <source>
        <dbReference type="ARBA" id="ARBA00001974"/>
    </source>
</evidence>
<dbReference type="PANTHER" id="PTHR13789">
    <property type="entry name" value="MONOOXYGENASE"/>
    <property type="match status" value="1"/>
</dbReference>
<evidence type="ECO:0000256" key="3">
    <source>
        <dbReference type="ARBA" id="ARBA00022630"/>
    </source>
</evidence>
<dbReference type="EC" id="1.14.13.114" evidence="12"/>
<evidence type="ECO:0000313" key="16">
    <source>
        <dbReference type="Proteomes" id="UP000252884"/>
    </source>
</evidence>
<dbReference type="RefSeq" id="WP_114470099.1">
    <property type="nucleotide sequence ID" value="NZ_QPJK01000007.1"/>
</dbReference>
<dbReference type="SUPFAM" id="SSF51905">
    <property type="entry name" value="FAD/NAD(P)-binding domain"/>
    <property type="match status" value="1"/>
</dbReference>
<dbReference type="Gene3D" id="3.50.50.60">
    <property type="entry name" value="FAD/NAD(P)-binding domain"/>
    <property type="match status" value="1"/>
</dbReference>
<dbReference type="PRINTS" id="PR00420">
    <property type="entry name" value="RNGMNOXGNASE"/>
</dbReference>
<comment type="subunit">
    <text evidence="2">Monomer.</text>
</comment>
<evidence type="ECO:0000256" key="4">
    <source>
        <dbReference type="ARBA" id="ARBA00022729"/>
    </source>
</evidence>
<proteinExistence type="inferred from homology"/>